<sequence>MHYKSRAKKNYCYFTYRWEFTEEIQEAFIGENSQPGGDFYQQKREPLAPLSIRLRYPSGGVTVAQLAVQFGQLGLHPGAAGVGEIANAAGTVLLAADRRHHFHQHFAVVPAIEVDLTEVAGADDGHNGHFSLYRSVESARLERQQATSLGAGPFREHPDGGATVLDAIHHLTYGADGTGAVGAVDQHVAGEPEDKAEQRQPEQALFAHCHHARLHRTCHGEDVEVALVVADVDRRADRFDLVGHRHLDSQPDQRADRVIHAGENIDVVGMARTNQTEQQAEQEPENEQQTKQQHTGNFEHRTPRVLTRRSILIPLLANKRSPNRTDHPVAPPTLLLINTPPTCPTRHWSLGWPHLDGRGEHDVATTGSETSPAAGLPAGAQLCGPAAGTACPARSRPQLSGTARSRLGNGSRGCQTGQPAAHQLPAQRQVAKRRHPALRRTALLCRGRADRPAGPPLALHTATAPSQSHLAARAASAPHPVRLAGMSSAAFFR</sequence>
<dbReference type="AlphaFoldDB" id="A0A653LCY6"/>
<evidence type="ECO:0000256" key="1">
    <source>
        <dbReference type="SAM" id="MobiDB-lite"/>
    </source>
</evidence>
<dbReference type="Proteomes" id="UP000439123">
    <property type="component" value="Unassembled WGS sequence"/>
</dbReference>
<evidence type="ECO:0000313" key="3">
    <source>
        <dbReference type="Proteomes" id="UP000439123"/>
    </source>
</evidence>
<proteinExistence type="predicted"/>
<organism evidence="2 3">
    <name type="scientific">Aeromonas veronii</name>
    <dbReference type="NCBI Taxonomy" id="654"/>
    <lineage>
        <taxon>Bacteria</taxon>
        <taxon>Pseudomonadati</taxon>
        <taxon>Pseudomonadota</taxon>
        <taxon>Gammaproteobacteria</taxon>
        <taxon>Aeromonadales</taxon>
        <taxon>Aeromonadaceae</taxon>
        <taxon>Aeromonas</taxon>
    </lineage>
</organism>
<feature type="region of interest" description="Disordered" evidence="1">
    <location>
        <begin position="359"/>
        <end position="435"/>
    </location>
</feature>
<dbReference type="EMBL" id="CABWLC010000021">
    <property type="protein sequence ID" value="VXA89201.1"/>
    <property type="molecule type" value="Genomic_DNA"/>
</dbReference>
<name>A0A653LCY6_AERVE</name>
<feature type="region of interest" description="Disordered" evidence="1">
    <location>
        <begin position="275"/>
        <end position="298"/>
    </location>
</feature>
<protein>
    <submittedName>
        <fullName evidence="2">Uncharacterized protein</fullName>
    </submittedName>
</protein>
<reference evidence="2 3" key="1">
    <citation type="submission" date="2019-10" db="EMBL/GenBank/DDBJ databases">
        <authorList>
            <person name="Karimi E."/>
        </authorList>
    </citation>
    <scope>NUCLEOTIDE SEQUENCE [LARGE SCALE GENOMIC DNA]</scope>
    <source>
        <strain evidence="2">Aeromonas sp. 8C</strain>
    </source>
</reference>
<gene>
    <name evidence="2" type="ORF">AERO8C_80119</name>
</gene>
<accession>A0A653LCY6</accession>
<evidence type="ECO:0000313" key="2">
    <source>
        <dbReference type="EMBL" id="VXA89201.1"/>
    </source>
</evidence>